<dbReference type="PANTHER" id="PTHR45913:SF19">
    <property type="entry name" value="LOW QUALITY PROTEIN: ZINC FINGER BED DOMAIN-CONTAINING PROTEIN 5-LIKE"/>
    <property type="match status" value="1"/>
</dbReference>
<accession>A0ABQ8RVH8</accession>
<reference evidence="1 2" key="1">
    <citation type="journal article" date="2022" name="Allergy">
        <title>Genome assembly and annotation of Periplaneta americana reveal a comprehensive cockroach allergen profile.</title>
        <authorList>
            <person name="Wang L."/>
            <person name="Xiong Q."/>
            <person name="Saelim N."/>
            <person name="Wang L."/>
            <person name="Nong W."/>
            <person name="Wan A.T."/>
            <person name="Shi M."/>
            <person name="Liu X."/>
            <person name="Cao Q."/>
            <person name="Hui J.H.L."/>
            <person name="Sookrung N."/>
            <person name="Leung T.F."/>
            <person name="Tungtrongchitr A."/>
            <person name="Tsui S.K.W."/>
        </authorList>
    </citation>
    <scope>NUCLEOTIDE SEQUENCE [LARGE SCALE GENOMIC DNA]</scope>
    <source>
        <strain evidence="1">PWHHKU_190912</strain>
    </source>
</reference>
<dbReference type="PANTHER" id="PTHR45913">
    <property type="entry name" value="EPM2A-INTERACTING PROTEIN 1"/>
    <property type="match status" value="1"/>
</dbReference>
<evidence type="ECO:0008006" key="3">
    <source>
        <dbReference type="Google" id="ProtNLM"/>
    </source>
</evidence>
<evidence type="ECO:0000313" key="2">
    <source>
        <dbReference type="Proteomes" id="UP001148838"/>
    </source>
</evidence>
<organism evidence="1 2">
    <name type="scientific">Periplaneta americana</name>
    <name type="common">American cockroach</name>
    <name type="synonym">Blatta americana</name>
    <dbReference type="NCBI Taxonomy" id="6978"/>
    <lineage>
        <taxon>Eukaryota</taxon>
        <taxon>Metazoa</taxon>
        <taxon>Ecdysozoa</taxon>
        <taxon>Arthropoda</taxon>
        <taxon>Hexapoda</taxon>
        <taxon>Insecta</taxon>
        <taxon>Pterygota</taxon>
        <taxon>Neoptera</taxon>
        <taxon>Polyneoptera</taxon>
        <taxon>Dictyoptera</taxon>
        <taxon>Blattodea</taxon>
        <taxon>Blattoidea</taxon>
        <taxon>Blattidae</taxon>
        <taxon>Blattinae</taxon>
        <taxon>Periplaneta</taxon>
    </lineage>
</organism>
<comment type="caution">
    <text evidence="1">The sequence shown here is derived from an EMBL/GenBank/DDBJ whole genome shotgun (WGS) entry which is preliminary data.</text>
</comment>
<sequence length="201" mass="23226">MVIVASCIEPVSRTQRTGENFFKDENQDTFPELLVSDFRCLELSYLEDIFHKLNEVNVSMQDRQETILSSTNKMKGFKRKLSSWRSAVQKGDLSNFPSLLNLTGDKDLCKLKDCICINLSRLQDAIDTYSKFTKSEASVAAFWLRLREEHPNLMKKAINVFLPFSTYYLCEQVFSAMVTMKCKARNGLNKLEDDLRLHCQL</sequence>
<dbReference type="Proteomes" id="UP001148838">
    <property type="component" value="Unassembled WGS sequence"/>
</dbReference>
<proteinExistence type="predicted"/>
<evidence type="ECO:0000313" key="1">
    <source>
        <dbReference type="EMBL" id="KAJ4425677.1"/>
    </source>
</evidence>
<gene>
    <name evidence="1" type="ORF">ANN_27873</name>
</gene>
<keyword evidence="2" id="KW-1185">Reference proteome</keyword>
<dbReference type="EMBL" id="JAJSOF020000042">
    <property type="protein sequence ID" value="KAJ4425677.1"/>
    <property type="molecule type" value="Genomic_DNA"/>
</dbReference>
<name>A0ABQ8RVH8_PERAM</name>
<protein>
    <recommendedName>
        <fullName evidence="3">HAT C-terminal dimerisation domain-containing protein</fullName>
    </recommendedName>
</protein>